<protein>
    <submittedName>
        <fullName evidence="18">Prostaglandin G/H synthase 1</fullName>
    </submittedName>
</protein>
<feature type="region of interest" description="Disordered" evidence="17">
    <location>
        <begin position="1"/>
        <end position="34"/>
    </location>
</feature>
<evidence type="ECO:0000256" key="15">
    <source>
        <dbReference type="ARBA" id="ARBA00023160"/>
    </source>
</evidence>
<keyword evidence="3" id="KW-0444">Lipid biosynthesis</keyword>
<dbReference type="GO" id="GO:0004601">
    <property type="term" value="F:peroxidase activity"/>
    <property type="evidence" value="ECO:0007669"/>
    <property type="project" value="UniProtKB-KW"/>
</dbReference>
<dbReference type="GO" id="GO:0006979">
    <property type="term" value="P:response to oxidative stress"/>
    <property type="evidence" value="ECO:0007669"/>
    <property type="project" value="InterPro"/>
</dbReference>
<keyword evidence="4" id="KW-0575">Peroxidase</keyword>
<keyword evidence="10" id="KW-0106">Calcium</keyword>
<evidence type="ECO:0000256" key="8">
    <source>
        <dbReference type="ARBA" id="ARBA00022821"/>
    </source>
</evidence>
<dbReference type="InterPro" id="IPR050783">
    <property type="entry name" value="Oxylipin_biosynth_metab"/>
</dbReference>
<dbReference type="CDD" id="cd09818">
    <property type="entry name" value="PIOX_like"/>
    <property type="match status" value="1"/>
</dbReference>
<keyword evidence="14" id="KW-0443">Lipid metabolism</keyword>
<dbReference type="InterPro" id="IPR034815">
    <property type="entry name" value="A_dioxygenase"/>
</dbReference>
<dbReference type="InterPro" id="IPR019791">
    <property type="entry name" value="Haem_peroxidase_animal"/>
</dbReference>
<comment type="cofactor">
    <cofactor evidence="2">
        <name>heme b</name>
        <dbReference type="ChEBI" id="CHEBI:60344"/>
    </cofactor>
</comment>
<dbReference type="Pfam" id="PF03098">
    <property type="entry name" value="An_peroxidase"/>
    <property type="match status" value="1"/>
</dbReference>
<accession>A0A1D1YT56</accession>
<keyword evidence="6 16" id="KW-0479">Metal-binding</keyword>
<keyword evidence="12" id="KW-0560">Oxidoreductase</keyword>
<evidence type="ECO:0000256" key="3">
    <source>
        <dbReference type="ARBA" id="ARBA00022516"/>
    </source>
</evidence>
<evidence type="ECO:0000256" key="9">
    <source>
        <dbReference type="ARBA" id="ARBA00022832"/>
    </source>
</evidence>
<evidence type="ECO:0000256" key="7">
    <source>
        <dbReference type="ARBA" id="ARBA00022767"/>
    </source>
</evidence>
<proteinExistence type="predicted"/>
<keyword evidence="7" id="KW-0925">Oxylipin biosynthesis</keyword>
<evidence type="ECO:0000256" key="1">
    <source>
        <dbReference type="ARBA" id="ARBA00001913"/>
    </source>
</evidence>
<evidence type="ECO:0000256" key="13">
    <source>
        <dbReference type="ARBA" id="ARBA00023004"/>
    </source>
</evidence>
<dbReference type="GO" id="GO:0016702">
    <property type="term" value="F:oxidoreductase activity, acting on single donors with incorporation of molecular oxygen, incorporation of two atoms of oxygen"/>
    <property type="evidence" value="ECO:0007669"/>
    <property type="project" value="TreeGrafter"/>
</dbReference>
<dbReference type="Gene3D" id="1.10.640.10">
    <property type="entry name" value="Haem peroxidase domain superfamily, animal type"/>
    <property type="match status" value="1"/>
</dbReference>
<gene>
    <name evidence="18" type="primary">PTGS1_1</name>
    <name evidence="18" type="ORF">g.122682</name>
</gene>
<evidence type="ECO:0000256" key="14">
    <source>
        <dbReference type="ARBA" id="ARBA00023098"/>
    </source>
</evidence>
<dbReference type="EMBL" id="GDJX01010093">
    <property type="protein sequence ID" value="JAT57843.1"/>
    <property type="molecule type" value="Transcribed_RNA"/>
</dbReference>
<dbReference type="GO" id="GO:0046872">
    <property type="term" value="F:metal ion binding"/>
    <property type="evidence" value="ECO:0007669"/>
    <property type="project" value="UniProtKB-KW"/>
</dbReference>
<evidence type="ECO:0000256" key="10">
    <source>
        <dbReference type="ARBA" id="ARBA00022837"/>
    </source>
</evidence>
<keyword evidence="15" id="KW-0275">Fatty acid biosynthesis</keyword>
<evidence type="ECO:0000256" key="4">
    <source>
        <dbReference type="ARBA" id="ARBA00022559"/>
    </source>
</evidence>
<keyword evidence="13 16" id="KW-0408">Iron</keyword>
<keyword evidence="11" id="KW-0223">Dioxygenase</keyword>
<evidence type="ECO:0000256" key="5">
    <source>
        <dbReference type="ARBA" id="ARBA00022617"/>
    </source>
</evidence>
<dbReference type="GO" id="GO:0006633">
    <property type="term" value="P:fatty acid biosynthetic process"/>
    <property type="evidence" value="ECO:0007669"/>
    <property type="project" value="UniProtKB-KW"/>
</dbReference>
<evidence type="ECO:0000256" key="2">
    <source>
        <dbReference type="ARBA" id="ARBA00001970"/>
    </source>
</evidence>
<keyword evidence="9" id="KW-0276">Fatty acid metabolism</keyword>
<evidence type="ECO:0000256" key="16">
    <source>
        <dbReference type="PIRSR" id="PIRSR619791-2"/>
    </source>
</evidence>
<keyword evidence="5 16" id="KW-0349">Heme</keyword>
<dbReference type="SUPFAM" id="SSF48113">
    <property type="entry name" value="Heme-dependent peroxidases"/>
    <property type="match status" value="1"/>
</dbReference>
<dbReference type="PANTHER" id="PTHR11903">
    <property type="entry name" value="PROSTAGLANDIN G/H SYNTHASE"/>
    <property type="match status" value="1"/>
</dbReference>
<reference evidence="18" key="1">
    <citation type="submission" date="2015-07" db="EMBL/GenBank/DDBJ databases">
        <title>Transcriptome Assembly of Anthurium amnicola.</title>
        <authorList>
            <person name="Suzuki J."/>
        </authorList>
    </citation>
    <scope>NUCLEOTIDE SEQUENCE</scope>
</reference>
<dbReference type="InterPro" id="IPR010255">
    <property type="entry name" value="Haem_peroxidase_sf"/>
</dbReference>
<dbReference type="AlphaFoldDB" id="A0A1D1YT56"/>
<feature type="binding site" description="axial binding residue" evidence="16">
    <location>
        <position position="425"/>
    </location>
    <ligand>
        <name>heme b</name>
        <dbReference type="ChEBI" id="CHEBI:60344"/>
    </ligand>
    <ligandPart>
        <name>Fe</name>
        <dbReference type="ChEBI" id="CHEBI:18248"/>
    </ligandPart>
</feature>
<dbReference type="GO" id="GO:0031408">
    <property type="term" value="P:oxylipin biosynthetic process"/>
    <property type="evidence" value="ECO:0007669"/>
    <property type="project" value="UniProtKB-KW"/>
</dbReference>
<keyword evidence="8" id="KW-0611">Plant defense</keyword>
<dbReference type="PROSITE" id="PS50292">
    <property type="entry name" value="PEROXIDASE_3"/>
    <property type="match status" value="1"/>
</dbReference>
<evidence type="ECO:0000256" key="12">
    <source>
        <dbReference type="ARBA" id="ARBA00023002"/>
    </source>
</evidence>
<dbReference type="InterPro" id="IPR037120">
    <property type="entry name" value="Haem_peroxidase_sf_animal"/>
</dbReference>
<sequence length="675" mass="77136">MLSPQGAATIPGDRSGRQEEEEEERRRRKKRRRRRRLSVITMGLTFRSFIHPSLRDAYDRMTFTHKLIFLVVHGIDKLGIWHRLPVLLGLAYLEGRRTLHQKYNLLNVGKVDTTSFDPDGYPYRTDDGKYNDPNNASAGSQMTFFGRNILPQDQKDQLMDPDPFLVATKLLERRNFKDTGKQFNIIACSWIQFMIHDWVDHLEETRQIEITAPSAIASECPLSSFKFFGTESLPTNAKGIETGHLNIRTAWWDGSVIYGSNKDLGSRLRTFIEGKIKIGDNNLLLHDDEGRAISGETRNSWIGVSLLQALFVKEHNAVCDALKGQHPDFNDEKLYQHARLVTTAVIAKIHTIDWTVELLKTDTMLAGMRANWYGLLGKRFKSIFGYIGGSTLGPILSGLVGMKEPNNHGVPYSLTEDFVSVYRMHSLLPDILQVRNINLPPGPNKSPALSNDIKMENLVGIEGEKVLGELGFERQLVSMGHQACGALELWNYPTFFRNLVVQNPDGSERANHVDFPTLEVYRDRERSVPRYNQFRRSTLMLPITKWEDLTDDAGAINTLKEVYGDDIEKVDLMVGLMAEKKIKGFAISETAFFIFVLMASRRLEADRFFTSYFNEKTYTKKGLEWVNSTESLRDVITRHYPEITEKWMNSTSAFSVWNALPNRCNLIPLYLRIPM</sequence>
<evidence type="ECO:0000256" key="6">
    <source>
        <dbReference type="ARBA" id="ARBA00022723"/>
    </source>
</evidence>
<evidence type="ECO:0000313" key="18">
    <source>
        <dbReference type="EMBL" id="JAT57843.1"/>
    </source>
</evidence>
<name>A0A1D1YT56_9ARAE</name>
<organism evidence="18">
    <name type="scientific">Anthurium amnicola</name>
    <dbReference type="NCBI Taxonomy" id="1678845"/>
    <lineage>
        <taxon>Eukaryota</taxon>
        <taxon>Viridiplantae</taxon>
        <taxon>Streptophyta</taxon>
        <taxon>Embryophyta</taxon>
        <taxon>Tracheophyta</taxon>
        <taxon>Spermatophyta</taxon>
        <taxon>Magnoliopsida</taxon>
        <taxon>Liliopsida</taxon>
        <taxon>Araceae</taxon>
        <taxon>Pothoideae</taxon>
        <taxon>Potheae</taxon>
        <taxon>Anthurium</taxon>
    </lineage>
</organism>
<dbReference type="GO" id="GO:0006952">
    <property type="term" value="P:defense response"/>
    <property type="evidence" value="ECO:0007669"/>
    <property type="project" value="UniProtKB-KW"/>
</dbReference>
<evidence type="ECO:0000256" key="11">
    <source>
        <dbReference type="ARBA" id="ARBA00022964"/>
    </source>
</evidence>
<comment type="cofactor">
    <cofactor evidence="1">
        <name>Ca(2+)</name>
        <dbReference type="ChEBI" id="CHEBI:29108"/>
    </cofactor>
</comment>
<dbReference type="GO" id="GO:0020037">
    <property type="term" value="F:heme binding"/>
    <property type="evidence" value="ECO:0007669"/>
    <property type="project" value="InterPro"/>
</dbReference>
<dbReference type="PANTHER" id="PTHR11903:SF11">
    <property type="entry name" value="ALPHA-DIOXYGENASE 1"/>
    <property type="match status" value="1"/>
</dbReference>
<evidence type="ECO:0000256" key="17">
    <source>
        <dbReference type="SAM" id="MobiDB-lite"/>
    </source>
</evidence>